<protein>
    <submittedName>
        <fullName evidence="1">Uncharacterized protein</fullName>
    </submittedName>
</protein>
<dbReference type="EMBL" id="AABL01000773">
    <property type="protein sequence ID" value="EAA22270.1"/>
    <property type="molecule type" value="Genomic_DNA"/>
</dbReference>
<organism evidence="1 2">
    <name type="scientific">Plasmodium yoelii yoelii</name>
    <dbReference type="NCBI Taxonomy" id="73239"/>
    <lineage>
        <taxon>Eukaryota</taxon>
        <taxon>Sar</taxon>
        <taxon>Alveolata</taxon>
        <taxon>Apicomplexa</taxon>
        <taxon>Aconoidasida</taxon>
        <taxon>Haemosporida</taxon>
        <taxon>Plasmodiidae</taxon>
        <taxon>Plasmodium</taxon>
        <taxon>Plasmodium (Vinckeia)</taxon>
    </lineage>
</organism>
<comment type="caution">
    <text evidence="1">The sequence shown here is derived from an EMBL/GenBank/DDBJ whole genome shotgun (WGS) entry which is preliminary data.</text>
</comment>
<accession>Q7RKW6</accession>
<feature type="non-terminal residue" evidence="1">
    <location>
        <position position="14"/>
    </location>
</feature>
<reference evidence="1 2" key="1">
    <citation type="journal article" date="2002" name="Nature">
        <title>Genome sequence and comparative analysis of the model rodent malaria parasite Plasmodium yoelii yoelii.</title>
        <authorList>
            <person name="Carlton J.M."/>
            <person name="Angiuoli S.V."/>
            <person name="Suh B.B."/>
            <person name="Kooij T.W."/>
            <person name="Pertea M."/>
            <person name="Silva J.C."/>
            <person name="Ermolaeva M.D."/>
            <person name="Allen J.E."/>
            <person name="Selengut J.D."/>
            <person name="Koo H.L."/>
            <person name="Peterson J.D."/>
            <person name="Pop M."/>
            <person name="Kosack D.S."/>
            <person name="Shumway M.F."/>
            <person name="Bidwell S.L."/>
            <person name="Shallom S.J."/>
            <person name="van Aken S.E."/>
            <person name="Riedmuller S.B."/>
            <person name="Feldblyum T.V."/>
            <person name="Cho J.K."/>
            <person name="Quackenbush J."/>
            <person name="Sedegah M."/>
            <person name="Shoaibi A."/>
            <person name="Cummings L.M."/>
            <person name="Florens L."/>
            <person name="Yates J.R."/>
            <person name="Raine J.D."/>
            <person name="Sinden R.E."/>
            <person name="Harris M.A."/>
            <person name="Cunningham D.A."/>
            <person name="Preiser P.R."/>
            <person name="Bergman L.W."/>
            <person name="Vaidya A.B."/>
            <person name="van Lin L.H."/>
            <person name="Janse C.J."/>
            <person name="Waters A.P."/>
            <person name="Smith H.O."/>
            <person name="White O.R."/>
            <person name="Salzberg S.L."/>
            <person name="Venter J.C."/>
            <person name="Fraser C.M."/>
            <person name="Hoffman S.L."/>
            <person name="Gardner M.J."/>
            <person name="Carucci D.J."/>
        </authorList>
    </citation>
    <scope>NUCLEOTIDE SEQUENCE [LARGE SCALE GENOMIC DNA]</scope>
    <source>
        <strain evidence="1 2">17XNL</strain>
    </source>
</reference>
<proteinExistence type="predicted"/>
<name>Q7RKW6_PLAYO</name>
<dbReference type="InParanoid" id="Q7RKW6"/>
<sequence>MYSQRSIVINMKGL</sequence>
<dbReference type="PaxDb" id="73239-Q7RKW6"/>
<keyword evidence="2" id="KW-1185">Reference proteome</keyword>
<evidence type="ECO:0000313" key="2">
    <source>
        <dbReference type="Proteomes" id="UP000008553"/>
    </source>
</evidence>
<gene>
    <name evidence="1" type="ORF">PY02783</name>
</gene>
<evidence type="ECO:0000313" key="1">
    <source>
        <dbReference type="EMBL" id="EAA22270.1"/>
    </source>
</evidence>
<dbReference type="Proteomes" id="UP000008553">
    <property type="component" value="Unassembled WGS sequence"/>
</dbReference>